<dbReference type="RefSeq" id="WP_098511084.1">
    <property type="nucleotide sequence ID" value="NZ_JBIAKZ010000015.1"/>
</dbReference>
<sequence length="130" mass="13867">MAEFDVDLAAARVAEQAERTGQEAAARFARTGPVVGKAESAGVTVEVAPGGLLTGLTLSRGALRSGSDALAAQIMELSRRATRRAGDRMHQVLEPVLAPDQLAELGYRPLRPDDPDYDDPDDYYGRAELS</sequence>
<name>A0A2A9F9E5_9PSEU</name>
<accession>A0A2A9F9E5</accession>
<evidence type="ECO:0000256" key="1">
    <source>
        <dbReference type="SAM" id="MobiDB-lite"/>
    </source>
</evidence>
<reference evidence="2 3" key="1">
    <citation type="submission" date="2017-10" db="EMBL/GenBank/DDBJ databases">
        <title>Sequencing the genomes of 1000 actinobacteria strains.</title>
        <authorList>
            <person name="Klenk H.-P."/>
        </authorList>
    </citation>
    <scope>NUCLEOTIDE SEQUENCE [LARGE SCALE GENOMIC DNA]</scope>
    <source>
        <strain evidence="2 3">DSM 46092</strain>
    </source>
</reference>
<dbReference type="Gene3D" id="3.30.1310.10">
    <property type="entry name" value="Nucleoid-associated protein YbaB-like domain"/>
    <property type="match status" value="1"/>
</dbReference>
<evidence type="ECO:0008006" key="4">
    <source>
        <dbReference type="Google" id="ProtNLM"/>
    </source>
</evidence>
<organism evidence="2 3">
    <name type="scientific">Amycolatopsis sulphurea</name>
    <dbReference type="NCBI Taxonomy" id="76022"/>
    <lineage>
        <taxon>Bacteria</taxon>
        <taxon>Bacillati</taxon>
        <taxon>Actinomycetota</taxon>
        <taxon>Actinomycetes</taxon>
        <taxon>Pseudonocardiales</taxon>
        <taxon>Pseudonocardiaceae</taxon>
        <taxon>Amycolatopsis</taxon>
    </lineage>
</organism>
<dbReference type="AlphaFoldDB" id="A0A2A9F9E5"/>
<dbReference type="Proteomes" id="UP000243542">
    <property type="component" value="Unassembled WGS sequence"/>
</dbReference>
<proteinExistence type="predicted"/>
<comment type="caution">
    <text evidence="2">The sequence shown here is derived from an EMBL/GenBank/DDBJ whole genome shotgun (WGS) entry which is preliminary data.</text>
</comment>
<dbReference type="InterPro" id="IPR036894">
    <property type="entry name" value="YbaB-like_sf"/>
</dbReference>
<dbReference type="EMBL" id="PDJK01000002">
    <property type="protein sequence ID" value="PFG47130.1"/>
    <property type="molecule type" value="Genomic_DNA"/>
</dbReference>
<keyword evidence="3" id="KW-1185">Reference proteome</keyword>
<protein>
    <recommendedName>
        <fullName evidence="4">YbaB/EbfC DNA-binding family protein</fullName>
    </recommendedName>
</protein>
<evidence type="ECO:0000313" key="2">
    <source>
        <dbReference type="EMBL" id="PFG47130.1"/>
    </source>
</evidence>
<feature type="region of interest" description="Disordered" evidence="1">
    <location>
        <begin position="106"/>
        <end position="130"/>
    </location>
</feature>
<evidence type="ECO:0000313" key="3">
    <source>
        <dbReference type="Proteomes" id="UP000243542"/>
    </source>
</evidence>
<gene>
    <name evidence="2" type="ORF">ATK36_2150</name>
</gene>